<protein>
    <submittedName>
        <fullName evidence="3">Uncharacterized protein</fullName>
    </submittedName>
</protein>
<evidence type="ECO:0000313" key="3">
    <source>
        <dbReference type="EMBL" id="KAH0627303.1"/>
    </source>
</evidence>
<keyword evidence="4" id="KW-1185">Reference proteome</keyword>
<keyword evidence="2" id="KW-1133">Transmembrane helix</keyword>
<reference evidence="3 4" key="1">
    <citation type="journal article" date="2022" name="Gigascience">
        <title>A chromosome-level genome assembly and annotation of the desert horned lizard, Phrynosoma platyrhinos, provides insight into chromosomal rearrangements among reptiles.</title>
        <authorList>
            <person name="Koochekian N."/>
            <person name="Ascanio A."/>
            <person name="Farleigh K."/>
            <person name="Card D.C."/>
            <person name="Schield D.R."/>
            <person name="Castoe T.A."/>
            <person name="Jezkova T."/>
        </authorList>
    </citation>
    <scope>NUCLEOTIDE SEQUENCE [LARGE SCALE GENOMIC DNA]</scope>
    <source>
        <strain evidence="3">NK-2021</strain>
    </source>
</reference>
<evidence type="ECO:0000313" key="4">
    <source>
        <dbReference type="Proteomes" id="UP000826234"/>
    </source>
</evidence>
<evidence type="ECO:0000256" key="1">
    <source>
        <dbReference type="SAM" id="MobiDB-lite"/>
    </source>
</evidence>
<organism evidence="3 4">
    <name type="scientific">Phrynosoma platyrhinos</name>
    <name type="common">Desert horned lizard</name>
    <dbReference type="NCBI Taxonomy" id="52577"/>
    <lineage>
        <taxon>Eukaryota</taxon>
        <taxon>Metazoa</taxon>
        <taxon>Chordata</taxon>
        <taxon>Craniata</taxon>
        <taxon>Vertebrata</taxon>
        <taxon>Euteleostomi</taxon>
        <taxon>Lepidosauria</taxon>
        <taxon>Squamata</taxon>
        <taxon>Bifurcata</taxon>
        <taxon>Unidentata</taxon>
        <taxon>Episquamata</taxon>
        <taxon>Toxicofera</taxon>
        <taxon>Iguania</taxon>
        <taxon>Phrynosomatidae</taxon>
        <taxon>Phrynosomatinae</taxon>
        <taxon>Phrynosoma</taxon>
    </lineage>
</organism>
<feature type="region of interest" description="Disordered" evidence="1">
    <location>
        <begin position="113"/>
        <end position="142"/>
    </location>
</feature>
<gene>
    <name evidence="3" type="ORF">JD844_002839</name>
</gene>
<keyword evidence="2" id="KW-0472">Membrane</keyword>
<evidence type="ECO:0000256" key="2">
    <source>
        <dbReference type="SAM" id="Phobius"/>
    </source>
</evidence>
<feature type="transmembrane region" description="Helical" evidence="2">
    <location>
        <begin position="89"/>
        <end position="110"/>
    </location>
</feature>
<dbReference type="Proteomes" id="UP000826234">
    <property type="component" value="Unassembled WGS sequence"/>
</dbReference>
<accession>A0ABQ7TCE1</accession>
<name>A0ABQ7TCE1_PHRPL</name>
<comment type="caution">
    <text evidence="3">The sequence shown here is derived from an EMBL/GenBank/DDBJ whole genome shotgun (WGS) entry which is preliminary data.</text>
</comment>
<proteinExistence type="predicted"/>
<sequence>MNGGGQVYEGTTVPAEQPPGKGSLWGGGGGGGGGCTIARLGPWRLLLKAAQMLVLIGIKKLDQTNMLGKEEEAEQEKENKFQKGAKKRAGATIFGYFASITFLVDFGVMFRKKRKAKEERKPENTANTINATENQPLNNQSA</sequence>
<feature type="compositionally biased region" description="Low complexity" evidence="1">
    <location>
        <begin position="124"/>
        <end position="134"/>
    </location>
</feature>
<keyword evidence="2" id="KW-0812">Transmembrane</keyword>
<dbReference type="EMBL" id="JAIPUX010000521">
    <property type="protein sequence ID" value="KAH0627303.1"/>
    <property type="molecule type" value="Genomic_DNA"/>
</dbReference>